<accession>A0A2G9GW86</accession>
<gene>
    <name evidence="3" type="ORF">CDL12_17874</name>
</gene>
<dbReference type="OrthoDB" id="929503at2759"/>
<protein>
    <recommendedName>
        <fullName evidence="2">DC1 domain-containing protein</fullName>
    </recommendedName>
</protein>
<dbReference type="SUPFAM" id="SSF57889">
    <property type="entry name" value="Cysteine-rich domain"/>
    <property type="match status" value="1"/>
</dbReference>
<dbReference type="STRING" id="429701.A0A2G9GW86"/>
<dbReference type="Pfam" id="PF03107">
    <property type="entry name" value="C1_2"/>
    <property type="match status" value="1"/>
</dbReference>
<name>A0A2G9GW86_9LAMI</name>
<evidence type="ECO:0000256" key="1">
    <source>
        <dbReference type="ARBA" id="ARBA00022737"/>
    </source>
</evidence>
<dbReference type="InterPro" id="IPR053192">
    <property type="entry name" value="Vacuole_Formation_Reg"/>
</dbReference>
<evidence type="ECO:0000259" key="2">
    <source>
        <dbReference type="Pfam" id="PF03107"/>
    </source>
</evidence>
<keyword evidence="4" id="KW-1185">Reference proteome</keyword>
<organism evidence="3 4">
    <name type="scientific">Handroanthus impetiginosus</name>
    <dbReference type="NCBI Taxonomy" id="429701"/>
    <lineage>
        <taxon>Eukaryota</taxon>
        <taxon>Viridiplantae</taxon>
        <taxon>Streptophyta</taxon>
        <taxon>Embryophyta</taxon>
        <taxon>Tracheophyta</taxon>
        <taxon>Spermatophyta</taxon>
        <taxon>Magnoliopsida</taxon>
        <taxon>eudicotyledons</taxon>
        <taxon>Gunneridae</taxon>
        <taxon>Pentapetalae</taxon>
        <taxon>asterids</taxon>
        <taxon>lamiids</taxon>
        <taxon>Lamiales</taxon>
        <taxon>Bignoniaceae</taxon>
        <taxon>Crescentiina</taxon>
        <taxon>Tabebuia alliance</taxon>
        <taxon>Handroanthus</taxon>
    </lineage>
</organism>
<reference evidence="4" key="1">
    <citation type="journal article" date="2018" name="Gigascience">
        <title>Genome assembly of the Pink Ipe (Handroanthus impetiginosus, Bignoniaceae), a highly valued, ecologically keystone Neotropical timber forest tree.</title>
        <authorList>
            <person name="Silva-Junior O.B."/>
            <person name="Grattapaglia D."/>
            <person name="Novaes E."/>
            <person name="Collevatti R.G."/>
        </authorList>
    </citation>
    <scope>NUCLEOTIDE SEQUENCE [LARGE SCALE GENOMIC DNA]</scope>
    <source>
        <strain evidence="4">cv. UFG-1</strain>
    </source>
</reference>
<dbReference type="EMBL" id="NKXS01003509">
    <property type="protein sequence ID" value="PIN09543.1"/>
    <property type="molecule type" value="Genomic_DNA"/>
</dbReference>
<evidence type="ECO:0000313" key="4">
    <source>
        <dbReference type="Proteomes" id="UP000231279"/>
    </source>
</evidence>
<sequence length="82" mass="9541">MLEEQRSIKHPSHRHPLTYVRKPSSLFHCDGCGTEERDFAYVCNFCEFWIHKSCALLPTTFQSILSPCQVCNPADELYCRAF</sequence>
<keyword evidence="1" id="KW-0677">Repeat</keyword>
<feature type="domain" description="DC1" evidence="2">
    <location>
        <begin position="11"/>
        <end position="55"/>
    </location>
</feature>
<dbReference type="PANTHER" id="PTHR32410">
    <property type="entry name" value="CYSTEINE/HISTIDINE-RICH C1 DOMAIN FAMILY PROTEIN"/>
    <property type="match status" value="1"/>
</dbReference>
<dbReference type="InterPro" id="IPR046349">
    <property type="entry name" value="C1-like_sf"/>
</dbReference>
<dbReference type="Proteomes" id="UP000231279">
    <property type="component" value="Unassembled WGS sequence"/>
</dbReference>
<dbReference type="AlphaFoldDB" id="A0A2G9GW86"/>
<dbReference type="InterPro" id="IPR004146">
    <property type="entry name" value="DC1"/>
</dbReference>
<proteinExistence type="predicted"/>
<evidence type="ECO:0000313" key="3">
    <source>
        <dbReference type="EMBL" id="PIN09543.1"/>
    </source>
</evidence>
<comment type="caution">
    <text evidence="3">The sequence shown here is derived from an EMBL/GenBank/DDBJ whole genome shotgun (WGS) entry which is preliminary data.</text>
</comment>